<dbReference type="Pfam" id="PF13280">
    <property type="entry name" value="WYL"/>
    <property type="match status" value="1"/>
</dbReference>
<reference evidence="4 5" key="1">
    <citation type="submission" date="2019-10" db="EMBL/GenBank/DDBJ databases">
        <title>Gracilibacillus sp. nov. isolated from rice seeds.</title>
        <authorList>
            <person name="He S."/>
        </authorList>
    </citation>
    <scope>NUCLEOTIDE SEQUENCE [LARGE SCALE GENOMIC DNA]</scope>
    <source>
        <strain evidence="4 5">TD8</strain>
    </source>
</reference>
<dbReference type="EMBL" id="WEID01000071">
    <property type="protein sequence ID" value="KAB8130298.1"/>
    <property type="molecule type" value="Genomic_DNA"/>
</dbReference>
<dbReference type="InterPro" id="IPR001034">
    <property type="entry name" value="DeoR_HTH"/>
</dbReference>
<evidence type="ECO:0000313" key="5">
    <source>
        <dbReference type="Proteomes" id="UP000480246"/>
    </source>
</evidence>
<dbReference type="PANTHER" id="PTHR34580:SF9">
    <property type="entry name" value="SLL5097 PROTEIN"/>
    <property type="match status" value="1"/>
</dbReference>
<dbReference type="OrthoDB" id="9815009at2"/>
<dbReference type="SUPFAM" id="SSF46785">
    <property type="entry name" value="Winged helix' DNA-binding domain"/>
    <property type="match status" value="1"/>
</dbReference>
<gene>
    <name evidence="4" type="ORF">F9U64_14335</name>
</gene>
<dbReference type="InterPro" id="IPR036390">
    <property type="entry name" value="WH_DNA-bd_sf"/>
</dbReference>
<evidence type="ECO:0000256" key="2">
    <source>
        <dbReference type="ARBA" id="ARBA00023163"/>
    </source>
</evidence>
<dbReference type="InterPro" id="IPR051534">
    <property type="entry name" value="CBASS_pafABC_assoc_protein"/>
</dbReference>
<evidence type="ECO:0000313" key="4">
    <source>
        <dbReference type="EMBL" id="KAB8130298.1"/>
    </source>
</evidence>
<comment type="caution">
    <text evidence="4">The sequence shown here is derived from an EMBL/GenBank/DDBJ whole genome shotgun (WGS) entry which is preliminary data.</text>
</comment>
<dbReference type="PIRSF" id="PIRSF016838">
    <property type="entry name" value="PafC"/>
    <property type="match status" value="1"/>
</dbReference>
<protein>
    <submittedName>
        <fullName evidence="4">YafY family transcriptional regulator</fullName>
    </submittedName>
</protein>
<dbReference type="Pfam" id="PF08279">
    <property type="entry name" value="HTH_11"/>
    <property type="match status" value="1"/>
</dbReference>
<dbReference type="SMART" id="SM00420">
    <property type="entry name" value="HTH_DEOR"/>
    <property type="match status" value="1"/>
</dbReference>
<dbReference type="AlphaFoldDB" id="A0A7C8KP26"/>
<keyword evidence="2" id="KW-0804">Transcription</keyword>
<evidence type="ECO:0000256" key="1">
    <source>
        <dbReference type="ARBA" id="ARBA00023015"/>
    </source>
</evidence>
<dbReference type="InterPro" id="IPR028349">
    <property type="entry name" value="PafC-like"/>
</dbReference>
<keyword evidence="1" id="KW-0805">Transcription regulation</keyword>
<dbReference type="InterPro" id="IPR013196">
    <property type="entry name" value="HTH_11"/>
</dbReference>
<dbReference type="InterPro" id="IPR026881">
    <property type="entry name" value="WYL_dom"/>
</dbReference>
<dbReference type="Gene3D" id="1.10.10.10">
    <property type="entry name" value="Winged helix-like DNA-binding domain superfamily/Winged helix DNA-binding domain"/>
    <property type="match status" value="1"/>
</dbReference>
<organism evidence="4 5">
    <name type="scientific">Gracilibacillus oryzae</name>
    <dbReference type="NCBI Taxonomy" id="1672701"/>
    <lineage>
        <taxon>Bacteria</taxon>
        <taxon>Bacillati</taxon>
        <taxon>Bacillota</taxon>
        <taxon>Bacilli</taxon>
        <taxon>Bacillales</taxon>
        <taxon>Bacillaceae</taxon>
        <taxon>Gracilibacillus</taxon>
    </lineage>
</organism>
<proteinExistence type="predicted"/>
<dbReference type="GO" id="GO:0003700">
    <property type="term" value="F:DNA-binding transcription factor activity"/>
    <property type="evidence" value="ECO:0007669"/>
    <property type="project" value="InterPro"/>
</dbReference>
<dbReference type="InterPro" id="IPR036388">
    <property type="entry name" value="WH-like_DNA-bd_sf"/>
</dbReference>
<sequence length="319" mass="37164">MTPIKEKGERNLSKAVRLNELRLYINRVKKFKVNDLAKEFNVSRRTILRDLEELSISGVPLISEVGVNGGYQVLEEKNLLSVSFTKEETFSIFFALTSLKHFMSLPFESEYESIIRKFYLNLNGLMKDEIDSIKNRVDFQIDNQSEEVPFLKELFMAAVENEPLCISYKGVRRDVQPIGLYSRYGRWYCPSYCYLRKDYRLFRCDHISELEITDREDKIKIEVNNLSDIISSISQEKEYELVVQLSPTGVKKYQSNSWPNSNLVESNGQAVVYGSISETDVDFLADYFIYLREDAKVIQPVELVDEIKKRISVLRGLYE</sequence>
<feature type="domain" description="HTH deoR-type" evidence="3">
    <location>
        <begin position="17"/>
        <end position="73"/>
    </location>
</feature>
<keyword evidence="5" id="KW-1185">Reference proteome</keyword>
<name>A0A7C8KP26_9BACI</name>
<dbReference type="Proteomes" id="UP000480246">
    <property type="component" value="Unassembled WGS sequence"/>
</dbReference>
<evidence type="ECO:0000259" key="3">
    <source>
        <dbReference type="SMART" id="SM00420"/>
    </source>
</evidence>
<dbReference type="PROSITE" id="PS52050">
    <property type="entry name" value="WYL"/>
    <property type="match status" value="1"/>
</dbReference>
<accession>A0A7C8KP26</accession>
<dbReference type="PANTHER" id="PTHR34580">
    <property type="match status" value="1"/>
</dbReference>